<feature type="compositionally biased region" description="Low complexity" evidence="1">
    <location>
        <begin position="222"/>
        <end position="231"/>
    </location>
</feature>
<evidence type="ECO:0000256" key="1">
    <source>
        <dbReference type="SAM" id="MobiDB-lite"/>
    </source>
</evidence>
<sequence>MKLLLAVLPALAHSQLSCPDPLAHVYPVNDDLKMYFDLVLSDPNVTEGSILCARFESNTTGWIGWGISPTKGMEGAEAVIGVPADGTVKKYILYGKDVSMVTAMEDKDQTLMDASITQDEEGRTTMSFTKYLFEDKYGIIPNDFINSFIWATGTSNELSYHGATRGNFGMNLLTTLPPSSAPPTVAVDTVAPSVAAGNESLAESGAPSMAAGTVSLAPSVAATTSSEATEGTAGGVSPSPSIAVTTSSGATEGTGGATPVPSITATTSSAATEGNDSVSSTVAVSTAPTMINVGASGSPVVESQTTAAPVVADLLSEPPASSTTESTAAAAAETTAAASDSPSTSAPVLNATQDETDDGMGDDAAKGVDFSVDGSEEDKSSASVKTAGMVLGFALVLSVIGL</sequence>
<name>A0ABD3P0G9_9STRA</name>
<accession>A0ABD3P0G9</accession>
<dbReference type="Proteomes" id="UP001530400">
    <property type="component" value="Unassembled WGS sequence"/>
</dbReference>
<dbReference type="InterPro" id="IPR045266">
    <property type="entry name" value="DOH_DOMON"/>
</dbReference>
<feature type="region of interest" description="Disordered" evidence="1">
    <location>
        <begin position="222"/>
        <end position="277"/>
    </location>
</feature>
<reference evidence="3 4" key="1">
    <citation type="submission" date="2024-10" db="EMBL/GenBank/DDBJ databases">
        <title>Updated reference genomes for cyclostephanoid diatoms.</title>
        <authorList>
            <person name="Roberts W.R."/>
            <person name="Alverson A.J."/>
        </authorList>
    </citation>
    <scope>NUCLEOTIDE SEQUENCE [LARGE SCALE GENOMIC DNA]</scope>
    <source>
        <strain evidence="3 4">AJA010-31</strain>
    </source>
</reference>
<evidence type="ECO:0000313" key="4">
    <source>
        <dbReference type="Proteomes" id="UP001530400"/>
    </source>
</evidence>
<protein>
    <recommendedName>
        <fullName evidence="2">DOMON domain-containing protein</fullName>
    </recommendedName>
</protein>
<evidence type="ECO:0000259" key="2">
    <source>
        <dbReference type="PROSITE" id="PS50836"/>
    </source>
</evidence>
<dbReference type="PROSITE" id="PS50836">
    <property type="entry name" value="DOMON"/>
    <property type="match status" value="1"/>
</dbReference>
<proteinExistence type="predicted"/>
<evidence type="ECO:0000313" key="3">
    <source>
        <dbReference type="EMBL" id="KAL3781079.1"/>
    </source>
</evidence>
<organism evidence="3 4">
    <name type="scientific">Cyclotella atomus</name>
    <dbReference type="NCBI Taxonomy" id="382360"/>
    <lineage>
        <taxon>Eukaryota</taxon>
        <taxon>Sar</taxon>
        <taxon>Stramenopiles</taxon>
        <taxon>Ochrophyta</taxon>
        <taxon>Bacillariophyta</taxon>
        <taxon>Coscinodiscophyceae</taxon>
        <taxon>Thalassiosirophycidae</taxon>
        <taxon>Stephanodiscales</taxon>
        <taxon>Stephanodiscaceae</taxon>
        <taxon>Cyclotella</taxon>
    </lineage>
</organism>
<dbReference type="CDD" id="cd09631">
    <property type="entry name" value="DOMON_DOH"/>
    <property type="match status" value="1"/>
</dbReference>
<feature type="compositionally biased region" description="Low complexity" evidence="1">
    <location>
        <begin position="317"/>
        <end position="347"/>
    </location>
</feature>
<feature type="domain" description="DOMON" evidence="2">
    <location>
        <begin position="30"/>
        <end position="153"/>
    </location>
</feature>
<keyword evidence="4" id="KW-1185">Reference proteome</keyword>
<dbReference type="EMBL" id="JALLPJ020000863">
    <property type="protein sequence ID" value="KAL3781079.1"/>
    <property type="molecule type" value="Genomic_DNA"/>
</dbReference>
<dbReference type="SMART" id="SM00664">
    <property type="entry name" value="DoH"/>
    <property type="match status" value="1"/>
</dbReference>
<feature type="region of interest" description="Disordered" evidence="1">
    <location>
        <begin position="317"/>
        <end position="383"/>
    </location>
</feature>
<gene>
    <name evidence="3" type="ORF">ACHAWO_005794</name>
</gene>
<dbReference type="InterPro" id="IPR005018">
    <property type="entry name" value="DOMON_domain"/>
</dbReference>
<feature type="compositionally biased region" description="Low complexity" evidence="1">
    <location>
        <begin position="245"/>
        <end position="277"/>
    </location>
</feature>
<comment type="caution">
    <text evidence="3">The sequence shown here is derived from an EMBL/GenBank/DDBJ whole genome shotgun (WGS) entry which is preliminary data.</text>
</comment>
<dbReference type="AlphaFoldDB" id="A0ABD3P0G9"/>